<comment type="similarity">
    <text evidence="5">Belongs to the SAT4 family.</text>
</comment>
<proteinExistence type="inferred from homology"/>
<evidence type="ECO:0000256" key="5">
    <source>
        <dbReference type="ARBA" id="ARBA00038359"/>
    </source>
</evidence>
<keyword evidence="2 7" id="KW-0812">Transmembrane</keyword>
<dbReference type="InterPro" id="IPR052337">
    <property type="entry name" value="SAT4-like"/>
</dbReference>
<evidence type="ECO:0000313" key="9">
    <source>
        <dbReference type="EMBL" id="KAG5976115.1"/>
    </source>
</evidence>
<dbReference type="EMBL" id="SRPS01000018">
    <property type="protein sequence ID" value="KAG5976115.1"/>
    <property type="molecule type" value="Genomic_DNA"/>
</dbReference>
<dbReference type="PANTHER" id="PTHR33048:SF143">
    <property type="entry name" value="EXTRACELLULAR MEMBRANE PROTEIN CFEM DOMAIN-CONTAINING PROTEIN-RELATED"/>
    <property type="match status" value="1"/>
</dbReference>
<sequence length="413" mass="45974">MSFPVVRANNETSLAAIASLPQCAISCLLPIASSSPCAATDVAYTKSITSTSCGLPIRDKSRTYVTISNTFGALSAILVLQRFTYKIWAGLDLGLDDWFTLVTLISGVPSTVMNAKALVTNGIGRDIWTLTPSQITNFARYFFVMELLYFFQVAALKLALLFFYMRIFPAVTVQRLLWGTVAFTALYGVVFVFAGSMQCRPVRYFWTKWDGEHSGSCINVNGLAWSNAIISIVLDCWMLAIPLWQLASLHLSLKRKICVGLMFFVGTFITVVSILRLRSLVKFGTDAMNPTWEFFGVGLWSTIEINVGIICTCMPTVRLLLVRLFPRWLGTTQPYHVKCSSMNNANYRTPSPTWRAGSRARGVVDDENPFSKRHGVEHSDGNEAERGHVQVPEMKQARLKPSKAVEPFTDIGR</sequence>
<dbReference type="InterPro" id="IPR049326">
    <property type="entry name" value="Rhodopsin_dom_fungi"/>
</dbReference>
<accession>A0A9P7MZZ3</accession>
<keyword evidence="4 7" id="KW-0472">Membrane</keyword>
<evidence type="ECO:0000256" key="7">
    <source>
        <dbReference type="SAM" id="Phobius"/>
    </source>
</evidence>
<feature type="transmembrane region" description="Helical" evidence="7">
    <location>
        <begin position="141"/>
        <end position="164"/>
    </location>
</feature>
<comment type="subcellular location">
    <subcellularLocation>
        <location evidence="1">Membrane</location>
        <topology evidence="1">Multi-pass membrane protein</topology>
    </subcellularLocation>
</comment>
<keyword evidence="3 7" id="KW-1133">Transmembrane helix</keyword>
<feature type="transmembrane region" description="Helical" evidence="7">
    <location>
        <begin position="297"/>
        <end position="321"/>
    </location>
</feature>
<dbReference type="PANTHER" id="PTHR33048">
    <property type="entry name" value="PTH11-LIKE INTEGRAL MEMBRANE PROTEIN (AFU_ORTHOLOGUE AFUA_5G11245)"/>
    <property type="match status" value="1"/>
</dbReference>
<evidence type="ECO:0000256" key="4">
    <source>
        <dbReference type="ARBA" id="ARBA00023136"/>
    </source>
</evidence>
<evidence type="ECO:0000256" key="2">
    <source>
        <dbReference type="ARBA" id="ARBA00022692"/>
    </source>
</evidence>
<evidence type="ECO:0000259" key="8">
    <source>
        <dbReference type="Pfam" id="PF20684"/>
    </source>
</evidence>
<feature type="compositionally biased region" description="Basic and acidic residues" evidence="6">
    <location>
        <begin position="374"/>
        <end position="388"/>
    </location>
</feature>
<dbReference type="OrthoDB" id="2496787at2759"/>
<dbReference type="Proteomes" id="UP000784919">
    <property type="component" value="Unassembled WGS sequence"/>
</dbReference>
<feature type="transmembrane region" description="Helical" evidence="7">
    <location>
        <begin position="176"/>
        <end position="197"/>
    </location>
</feature>
<feature type="transmembrane region" description="Helical" evidence="7">
    <location>
        <begin position="257"/>
        <end position="277"/>
    </location>
</feature>
<feature type="region of interest" description="Disordered" evidence="6">
    <location>
        <begin position="365"/>
        <end position="413"/>
    </location>
</feature>
<evidence type="ECO:0000256" key="1">
    <source>
        <dbReference type="ARBA" id="ARBA00004141"/>
    </source>
</evidence>
<evidence type="ECO:0000313" key="10">
    <source>
        <dbReference type="Proteomes" id="UP000784919"/>
    </source>
</evidence>
<dbReference type="AlphaFoldDB" id="A0A9P7MZZ3"/>
<dbReference type="Pfam" id="PF20684">
    <property type="entry name" value="Fung_rhodopsin"/>
    <property type="match status" value="1"/>
</dbReference>
<gene>
    <name evidence="9" type="ORF">E4U56_002457</name>
</gene>
<feature type="domain" description="Rhodopsin" evidence="8">
    <location>
        <begin position="82"/>
        <end position="322"/>
    </location>
</feature>
<name>A0A9P7MZZ3_9HYPO</name>
<dbReference type="GO" id="GO:0016020">
    <property type="term" value="C:membrane"/>
    <property type="evidence" value="ECO:0007669"/>
    <property type="project" value="UniProtKB-SubCell"/>
</dbReference>
<comment type="caution">
    <text evidence="9">The sequence shown here is derived from an EMBL/GenBank/DDBJ whole genome shotgun (WGS) entry which is preliminary data.</text>
</comment>
<protein>
    <recommendedName>
        <fullName evidence="8">Rhodopsin domain-containing protein</fullName>
    </recommendedName>
</protein>
<evidence type="ECO:0000256" key="3">
    <source>
        <dbReference type="ARBA" id="ARBA00022989"/>
    </source>
</evidence>
<feature type="transmembrane region" description="Helical" evidence="7">
    <location>
        <begin position="224"/>
        <end position="245"/>
    </location>
</feature>
<reference evidence="9" key="1">
    <citation type="journal article" date="2020" name="bioRxiv">
        <title>Whole genome comparisons of ergot fungi reveals the divergence and evolution of species within the genus Claviceps are the result of varying mechanisms driving genome evolution and host range expansion.</title>
        <authorList>
            <person name="Wyka S.A."/>
            <person name="Mondo S.J."/>
            <person name="Liu M."/>
            <person name="Dettman J."/>
            <person name="Nalam V."/>
            <person name="Broders K.D."/>
        </authorList>
    </citation>
    <scope>NUCLEOTIDE SEQUENCE</scope>
    <source>
        <strain evidence="9">CCC 1102</strain>
    </source>
</reference>
<organism evidence="9 10">
    <name type="scientific">Claviceps arundinis</name>
    <dbReference type="NCBI Taxonomy" id="1623583"/>
    <lineage>
        <taxon>Eukaryota</taxon>
        <taxon>Fungi</taxon>
        <taxon>Dikarya</taxon>
        <taxon>Ascomycota</taxon>
        <taxon>Pezizomycotina</taxon>
        <taxon>Sordariomycetes</taxon>
        <taxon>Hypocreomycetidae</taxon>
        <taxon>Hypocreales</taxon>
        <taxon>Clavicipitaceae</taxon>
        <taxon>Claviceps</taxon>
    </lineage>
</organism>
<evidence type="ECO:0000256" key="6">
    <source>
        <dbReference type="SAM" id="MobiDB-lite"/>
    </source>
</evidence>